<sequence>MTCMCYLDLLSACTELFSLLDTNRRLMCLSAVYDVRCTLYTVSDKHSVYLLSAVFYGTDIAPRCPHVCYIRVNIRTLDKNTNPDFVVKYITTPALDMYAENLGESYNSVFIHH</sequence>
<keyword evidence="2" id="KW-1185">Reference proteome</keyword>
<accession>A0AAV6YUR6</accession>
<dbReference type="AlphaFoldDB" id="A0AAV6YUR6"/>
<evidence type="ECO:0000313" key="1">
    <source>
        <dbReference type="EMBL" id="KAG8538715.1"/>
    </source>
</evidence>
<name>A0AAV6YUR6_ENGPU</name>
<protein>
    <submittedName>
        <fullName evidence="1">Uncharacterized protein</fullName>
    </submittedName>
</protein>
<organism evidence="1 2">
    <name type="scientific">Engystomops pustulosus</name>
    <name type="common">Tungara frog</name>
    <name type="synonym">Physalaemus pustulosus</name>
    <dbReference type="NCBI Taxonomy" id="76066"/>
    <lineage>
        <taxon>Eukaryota</taxon>
        <taxon>Metazoa</taxon>
        <taxon>Chordata</taxon>
        <taxon>Craniata</taxon>
        <taxon>Vertebrata</taxon>
        <taxon>Euteleostomi</taxon>
        <taxon>Amphibia</taxon>
        <taxon>Batrachia</taxon>
        <taxon>Anura</taxon>
        <taxon>Neobatrachia</taxon>
        <taxon>Hyloidea</taxon>
        <taxon>Leptodactylidae</taxon>
        <taxon>Leiuperinae</taxon>
        <taxon>Engystomops</taxon>
    </lineage>
</organism>
<gene>
    <name evidence="1" type="ORF">GDO81_022172</name>
</gene>
<dbReference type="EMBL" id="WNYA01019094">
    <property type="protein sequence ID" value="KAG8538715.1"/>
    <property type="molecule type" value="Genomic_DNA"/>
</dbReference>
<dbReference type="Proteomes" id="UP000824782">
    <property type="component" value="Unassembled WGS sequence"/>
</dbReference>
<evidence type="ECO:0000313" key="2">
    <source>
        <dbReference type="Proteomes" id="UP000824782"/>
    </source>
</evidence>
<comment type="caution">
    <text evidence="1">The sequence shown here is derived from an EMBL/GenBank/DDBJ whole genome shotgun (WGS) entry which is preliminary data.</text>
</comment>
<reference evidence="1" key="1">
    <citation type="thesis" date="2020" institute="ProQuest LLC" country="789 East Eisenhower Parkway, Ann Arbor, MI, USA">
        <title>Comparative Genomics and Chromosome Evolution.</title>
        <authorList>
            <person name="Mudd A.B."/>
        </authorList>
    </citation>
    <scope>NUCLEOTIDE SEQUENCE</scope>
    <source>
        <strain evidence="1">237g6f4</strain>
        <tissue evidence="1">Blood</tissue>
    </source>
</reference>
<proteinExistence type="predicted"/>